<dbReference type="Gramene" id="Vigun09g074700.1.v1.2">
    <property type="protein sequence ID" value="Vigun09g074700.1.v1.2"/>
    <property type="gene ID" value="Vigun09g074700.v1.2"/>
</dbReference>
<dbReference type="GO" id="GO:0017126">
    <property type="term" value="P:nucleologenesis"/>
    <property type="evidence" value="ECO:0007669"/>
    <property type="project" value="TreeGrafter"/>
</dbReference>
<protein>
    <recommendedName>
        <fullName evidence="4">Protein DCL</fullName>
    </recommendedName>
</protein>
<name>A0A4D6NMZ9_VIGUN</name>
<evidence type="ECO:0008006" key="4">
    <source>
        <dbReference type="Google" id="ProtNLM"/>
    </source>
</evidence>
<dbReference type="InterPro" id="IPR044673">
    <property type="entry name" value="DCL-like"/>
</dbReference>
<evidence type="ECO:0000313" key="2">
    <source>
        <dbReference type="EMBL" id="QCE13929.1"/>
    </source>
</evidence>
<dbReference type="GO" id="GO:1901259">
    <property type="term" value="P:chloroplast rRNA processing"/>
    <property type="evidence" value="ECO:0007669"/>
    <property type="project" value="TreeGrafter"/>
</dbReference>
<evidence type="ECO:0000313" key="3">
    <source>
        <dbReference type="Proteomes" id="UP000501690"/>
    </source>
</evidence>
<dbReference type="OrthoDB" id="409625at2759"/>
<dbReference type="Proteomes" id="UP000501690">
    <property type="component" value="Linkage Group LG11"/>
</dbReference>
<accession>A0A4D6NMZ9</accession>
<keyword evidence="3" id="KW-1185">Reference proteome</keyword>
<dbReference type="Pfam" id="PF11523">
    <property type="entry name" value="DUF3223"/>
    <property type="match status" value="1"/>
</dbReference>
<dbReference type="GO" id="GO:0005634">
    <property type="term" value="C:nucleus"/>
    <property type="evidence" value="ECO:0007669"/>
    <property type="project" value="TreeGrafter"/>
</dbReference>
<reference evidence="2 3" key="1">
    <citation type="submission" date="2019-04" db="EMBL/GenBank/DDBJ databases">
        <title>An improved genome assembly and genetic linkage map for asparagus bean, Vigna unguiculata ssp. sesquipedialis.</title>
        <authorList>
            <person name="Xia Q."/>
            <person name="Zhang R."/>
            <person name="Dong Y."/>
        </authorList>
    </citation>
    <scope>NUCLEOTIDE SEQUENCE [LARGE SCALE GENOMIC DNA]</scope>
    <source>
        <tissue evidence="2">Leaf</tissue>
    </source>
</reference>
<gene>
    <name evidence="2" type="ORF">DEO72_LG11g927</name>
</gene>
<feature type="region of interest" description="Disordered" evidence="1">
    <location>
        <begin position="1"/>
        <end position="91"/>
    </location>
</feature>
<sequence length="247" mass="26931">MAEGAAPEVADPNAAVDMDVENAGDNGGETNQKRTREDEEPLAGEDSKKQKVDEEKSVEEQRLENSSDQEGKGKETEEDKMAEAEGKEENAASVSVKLGYKSFGSSSEMFHYFYNILHTWPQYVNVNKYEHVMLLELLKNGHAEPDKKIGGGVRSFQVRKHPTYKSRCFFLIREDDSADDFSFRKCVDHILPLPDEKYLKSGANKEFGGDRGYGGGGGKGGRGGRGGKGGRGGRGGKGGFGGRGGRR</sequence>
<dbReference type="GO" id="GO:0009507">
    <property type="term" value="C:chloroplast"/>
    <property type="evidence" value="ECO:0007669"/>
    <property type="project" value="TreeGrafter"/>
</dbReference>
<dbReference type="Gene3D" id="3.10.450.40">
    <property type="match status" value="1"/>
</dbReference>
<proteinExistence type="predicted"/>
<dbReference type="PANTHER" id="PTHR33415">
    <property type="entry name" value="PROTEIN EMBRYO DEFECTIVE 514"/>
    <property type="match status" value="1"/>
</dbReference>
<feature type="compositionally biased region" description="Basic and acidic residues" evidence="1">
    <location>
        <begin position="45"/>
        <end position="90"/>
    </location>
</feature>
<feature type="compositionally biased region" description="Gly residues" evidence="1">
    <location>
        <begin position="210"/>
        <end position="247"/>
    </location>
</feature>
<dbReference type="PANTHER" id="PTHR33415:SF12">
    <property type="entry name" value="PROTEIN EMBRYO DEFECTIVE 514"/>
    <property type="match status" value="1"/>
</dbReference>
<evidence type="ECO:0000256" key="1">
    <source>
        <dbReference type="SAM" id="MobiDB-lite"/>
    </source>
</evidence>
<dbReference type="EMBL" id="CP039355">
    <property type="protein sequence ID" value="QCE13929.1"/>
    <property type="molecule type" value="Genomic_DNA"/>
</dbReference>
<organism evidence="2 3">
    <name type="scientific">Vigna unguiculata</name>
    <name type="common">Cowpea</name>
    <dbReference type="NCBI Taxonomy" id="3917"/>
    <lineage>
        <taxon>Eukaryota</taxon>
        <taxon>Viridiplantae</taxon>
        <taxon>Streptophyta</taxon>
        <taxon>Embryophyta</taxon>
        <taxon>Tracheophyta</taxon>
        <taxon>Spermatophyta</taxon>
        <taxon>Magnoliopsida</taxon>
        <taxon>eudicotyledons</taxon>
        <taxon>Gunneridae</taxon>
        <taxon>Pentapetalae</taxon>
        <taxon>rosids</taxon>
        <taxon>fabids</taxon>
        <taxon>Fabales</taxon>
        <taxon>Fabaceae</taxon>
        <taxon>Papilionoideae</taxon>
        <taxon>50 kb inversion clade</taxon>
        <taxon>NPAAA clade</taxon>
        <taxon>indigoferoid/millettioid clade</taxon>
        <taxon>Phaseoleae</taxon>
        <taxon>Vigna</taxon>
    </lineage>
</organism>
<feature type="region of interest" description="Disordered" evidence="1">
    <location>
        <begin position="205"/>
        <end position="247"/>
    </location>
</feature>
<dbReference type="FunFam" id="3.10.450.40:FF:000016">
    <property type="entry name" value="Predicted protein"/>
    <property type="match status" value="1"/>
</dbReference>
<dbReference type="GO" id="GO:0009658">
    <property type="term" value="P:chloroplast organization"/>
    <property type="evidence" value="ECO:0007669"/>
    <property type="project" value="TreeGrafter"/>
</dbReference>
<dbReference type="AlphaFoldDB" id="A0A4D6NMZ9"/>